<protein>
    <submittedName>
        <fullName evidence="2">Uncharacterized protein</fullName>
    </submittedName>
</protein>
<organism evidence="2 3">
    <name type="scientific">Pleuronectes platessa</name>
    <name type="common">European plaice</name>
    <dbReference type="NCBI Taxonomy" id="8262"/>
    <lineage>
        <taxon>Eukaryota</taxon>
        <taxon>Metazoa</taxon>
        <taxon>Chordata</taxon>
        <taxon>Craniata</taxon>
        <taxon>Vertebrata</taxon>
        <taxon>Euteleostomi</taxon>
        <taxon>Actinopterygii</taxon>
        <taxon>Neopterygii</taxon>
        <taxon>Teleostei</taxon>
        <taxon>Neoteleostei</taxon>
        <taxon>Acanthomorphata</taxon>
        <taxon>Carangaria</taxon>
        <taxon>Pleuronectiformes</taxon>
        <taxon>Pleuronectoidei</taxon>
        <taxon>Pleuronectidae</taxon>
        <taxon>Pleuronectes</taxon>
    </lineage>
</organism>
<dbReference type="Proteomes" id="UP001153269">
    <property type="component" value="Unassembled WGS sequence"/>
</dbReference>
<feature type="compositionally biased region" description="Basic and acidic residues" evidence="1">
    <location>
        <begin position="1"/>
        <end position="10"/>
    </location>
</feature>
<sequence length="112" mass="12099">MSLTHPDRLTVELAEGGGGSPGQEGEISSGGGGGGGGRKRRRRRRGWRLASLAQWEEFQTCFAPTRTRVQSQEATEESKESRGCPLQEVSSKDRSVLVLHHQEPESGAGNLI</sequence>
<name>A0A9N7VYI7_PLEPL</name>
<evidence type="ECO:0000256" key="1">
    <source>
        <dbReference type="SAM" id="MobiDB-lite"/>
    </source>
</evidence>
<accession>A0A9N7VYI7</accession>
<comment type="caution">
    <text evidence="2">The sequence shown here is derived from an EMBL/GenBank/DDBJ whole genome shotgun (WGS) entry which is preliminary data.</text>
</comment>
<reference evidence="2" key="1">
    <citation type="submission" date="2020-03" db="EMBL/GenBank/DDBJ databases">
        <authorList>
            <person name="Weist P."/>
        </authorList>
    </citation>
    <scope>NUCLEOTIDE SEQUENCE</scope>
</reference>
<feature type="compositionally biased region" description="Gly residues" evidence="1">
    <location>
        <begin position="15"/>
        <end position="36"/>
    </location>
</feature>
<evidence type="ECO:0000313" key="3">
    <source>
        <dbReference type="Proteomes" id="UP001153269"/>
    </source>
</evidence>
<dbReference type="AlphaFoldDB" id="A0A9N7VYI7"/>
<proteinExistence type="predicted"/>
<feature type="compositionally biased region" description="Basic and acidic residues" evidence="1">
    <location>
        <begin position="90"/>
        <end position="104"/>
    </location>
</feature>
<gene>
    <name evidence="2" type="ORF">PLEPLA_LOCUS47335</name>
</gene>
<dbReference type="EMBL" id="CADEAL010004435">
    <property type="protein sequence ID" value="CAB1459498.1"/>
    <property type="molecule type" value="Genomic_DNA"/>
</dbReference>
<feature type="region of interest" description="Disordered" evidence="1">
    <location>
        <begin position="66"/>
        <end position="112"/>
    </location>
</feature>
<keyword evidence="3" id="KW-1185">Reference proteome</keyword>
<feature type="region of interest" description="Disordered" evidence="1">
    <location>
        <begin position="1"/>
        <end position="45"/>
    </location>
</feature>
<evidence type="ECO:0000313" key="2">
    <source>
        <dbReference type="EMBL" id="CAB1459498.1"/>
    </source>
</evidence>